<dbReference type="RefSeq" id="WP_308957029.1">
    <property type="nucleotide sequence ID" value="NZ_JAVICY010000028.1"/>
</dbReference>
<dbReference type="Proteomes" id="UP001243195">
    <property type="component" value="Unassembled WGS sequence"/>
</dbReference>
<proteinExistence type="predicted"/>
<evidence type="ECO:0000313" key="3">
    <source>
        <dbReference type="Proteomes" id="UP001243195"/>
    </source>
</evidence>
<dbReference type="EMBL" id="JAVIDA010000026">
    <property type="protein sequence ID" value="MDQ9072817.1"/>
    <property type="molecule type" value="Genomic_DNA"/>
</dbReference>
<reference evidence="2" key="1">
    <citation type="submission" date="2023-08" db="EMBL/GenBank/DDBJ databases">
        <title>Emergence of clinically-relevant ST2 carbapenem-resistant Acinetobacter baumannii strains in hospital sewages in Zhejiang, East of China.</title>
        <authorList>
            <person name="Kaichao C."/>
            <person name="Zhang R."/>
        </authorList>
    </citation>
    <scope>NUCLEOTIDE SEQUENCE</scope>
    <source>
        <strain evidence="2">M-SY-60</strain>
    </source>
</reference>
<organism evidence="2 3">
    <name type="scientific">Acinetobacter gerneri</name>
    <dbReference type="NCBI Taxonomy" id="202952"/>
    <lineage>
        <taxon>Bacteria</taxon>
        <taxon>Pseudomonadati</taxon>
        <taxon>Pseudomonadota</taxon>
        <taxon>Gammaproteobacteria</taxon>
        <taxon>Moraxellales</taxon>
        <taxon>Moraxellaceae</taxon>
        <taxon>Acinetobacter</taxon>
    </lineage>
</organism>
<evidence type="ECO:0000256" key="1">
    <source>
        <dbReference type="SAM" id="SignalP"/>
    </source>
</evidence>
<keyword evidence="1" id="KW-0732">Signal</keyword>
<sequence length="230" mass="26437">MKFIIISALAITTFMLTACQTMNDYALMGGNKQNLDKGTSYILNDNVDLDKNVETTPAALKPKYEIQGQYQVENQWSRYLRWDIKKVNIYVKDGSVIADLYGKNQNQPFYGFKVNNCFSQDFKPSYGQENVAILTQHIIKDKIKKSNGLLTDAKFCGYYKNFSGVIEIYEVKKGYQYIVYGKSNFTEWDKKTNFIAPFDGYIIKLSDKKIKSGWQDQGSAEITVFTKKVK</sequence>
<name>A0AAW8JJP2_9GAMM</name>
<feature type="chain" id="PRO_5043353411" description="Lipoprotein" evidence="1">
    <location>
        <begin position="19"/>
        <end position="230"/>
    </location>
</feature>
<evidence type="ECO:0000313" key="2">
    <source>
        <dbReference type="EMBL" id="MDQ9072817.1"/>
    </source>
</evidence>
<gene>
    <name evidence="2" type="ORF">RFH51_15265</name>
</gene>
<accession>A0AAW8JJP2</accession>
<dbReference type="AlphaFoldDB" id="A0AAW8JJP2"/>
<comment type="caution">
    <text evidence="2">The sequence shown here is derived from an EMBL/GenBank/DDBJ whole genome shotgun (WGS) entry which is preliminary data.</text>
</comment>
<evidence type="ECO:0008006" key="4">
    <source>
        <dbReference type="Google" id="ProtNLM"/>
    </source>
</evidence>
<protein>
    <recommendedName>
        <fullName evidence="4">Lipoprotein</fullName>
    </recommendedName>
</protein>
<dbReference type="PROSITE" id="PS51257">
    <property type="entry name" value="PROKAR_LIPOPROTEIN"/>
    <property type="match status" value="1"/>
</dbReference>
<feature type="signal peptide" evidence="1">
    <location>
        <begin position="1"/>
        <end position="18"/>
    </location>
</feature>